<dbReference type="RefSeq" id="WP_148913214.1">
    <property type="nucleotide sequence ID" value="NZ_VSZS01000053.1"/>
</dbReference>
<keyword evidence="2" id="KW-1185">Reference proteome</keyword>
<evidence type="ECO:0000313" key="1">
    <source>
        <dbReference type="EMBL" id="TYR35250.1"/>
    </source>
</evidence>
<organism evidence="1 2">
    <name type="scientific">Neoaquamicrobium microcysteis</name>
    <dbReference type="NCBI Taxonomy" id="2682781"/>
    <lineage>
        <taxon>Bacteria</taxon>
        <taxon>Pseudomonadati</taxon>
        <taxon>Pseudomonadota</taxon>
        <taxon>Alphaproteobacteria</taxon>
        <taxon>Hyphomicrobiales</taxon>
        <taxon>Phyllobacteriaceae</taxon>
        <taxon>Neoaquamicrobium</taxon>
    </lineage>
</organism>
<protein>
    <submittedName>
        <fullName evidence="1">Uncharacterized protein</fullName>
    </submittedName>
</protein>
<comment type="caution">
    <text evidence="1">The sequence shown here is derived from an EMBL/GenBank/DDBJ whole genome shotgun (WGS) entry which is preliminary data.</text>
</comment>
<dbReference type="EMBL" id="VSZS01000053">
    <property type="protein sequence ID" value="TYR35250.1"/>
    <property type="molecule type" value="Genomic_DNA"/>
</dbReference>
<accession>A0A5D4H8V9</accession>
<dbReference type="Proteomes" id="UP000323258">
    <property type="component" value="Unassembled WGS sequence"/>
</dbReference>
<gene>
    <name evidence="1" type="ORF">FY036_02970</name>
</gene>
<dbReference type="AlphaFoldDB" id="A0A5D4H8V9"/>
<sequence length="210" mass="23733">MGLLDKLGTNLFGRRDRIDSVEALADFIDSRAAFLCQKCVVEFCRVRAGVYWQKLFMEEEFITELGKANWKAFPPSVAMIVEMIEGVLREPAGLRQRQLPGVLTAAAKGVFARHPVPAAMEPDFWDRAAELVAERLQATQADAPRPVRLIPDPLAKVVFDALPIHESVVTNDYDYIFNNLRMNLLRFHSDFIDTVDTRALLDDMLGRQQA</sequence>
<evidence type="ECO:0000313" key="2">
    <source>
        <dbReference type="Proteomes" id="UP000323258"/>
    </source>
</evidence>
<reference evidence="1 2" key="1">
    <citation type="submission" date="2019-08" db="EMBL/GenBank/DDBJ databases">
        <authorList>
            <person name="Seo Y.L."/>
        </authorList>
    </citation>
    <scope>NUCLEOTIDE SEQUENCE [LARGE SCALE GENOMIC DNA]</scope>
    <source>
        <strain evidence="1 2">MaA-C15</strain>
    </source>
</reference>
<reference evidence="1 2" key="2">
    <citation type="submission" date="2019-09" db="EMBL/GenBank/DDBJ databases">
        <title>Mesorhizobium sp. MaA-C15 isolated from Microcystis aeruginosa.</title>
        <authorList>
            <person name="Jeong S.E."/>
            <person name="Jin H.M."/>
            <person name="Jeon C.O."/>
        </authorList>
    </citation>
    <scope>NUCLEOTIDE SEQUENCE [LARGE SCALE GENOMIC DNA]</scope>
    <source>
        <strain evidence="1 2">MaA-C15</strain>
    </source>
</reference>
<dbReference type="OrthoDB" id="7847174at2"/>
<proteinExistence type="predicted"/>
<name>A0A5D4H8V9_9HYPH</name>